<dbReference type="AlphaFoldDB" id="A0A9P0FNR1"/>
<reference evidence="2" key="1">
    <citation type="submission" date="2021-12" db="EMBL/GenBank/DDBJ databases">
        <authorList>
            <person name="King R."/>
        </authorList>
    </citation>
    <scope>NUCLEOTIDE SEQUENCE</scope>
</reference>
<dbReference type="InterPro" id="IPR032071">
    <property type="entry name" value="DUF4806"/>
</dbReference>
<evidence type="ECO:0000313" key="3">
    <source>
        <dbReference type="Proteomes" id="UP001154078"/>
    </source>
</evidence>
<sequence length="180" mass="20769">MQRQQVIIDNFKHSACPENQLKIMQQLAKLEVMLDSLASKSQNNTCSCKTISESSLLETKDDIFFDQIDTSLELQELEAKLADQMNMEEYIKKFRYVFGRKGSSSGINNCYTLVDKLFSRQLFTLCSWAGGSRDGKEKNPFKVFKNILNLFFRVVRLSDDSLTLKDCEEFFKGIIRNSTK</sequence>
<protein>
    <recommendedName>
        <fullName evidence="1">DUF4806 domain-containing protein</fullName>
    </recommendedName>
</protein>
<organism evidence="2 3">
    <name type="scientific">Brassicogethes aeneus</name>
    <name type="common">Rape pollen beetle</name>
    <name type="synonym">Meligethes aeneus</name>
    <dbReference type="NCBI Taxonomy" id="1431903"/>
    <lineage>
        <taxon>Eukaryota</taxon>
        <taxon>Metazoa</taxon>
        <taxon>Ecdysozoa</taxon>
        <taxon>Arthropoda</taxon>
        <taxon>Hexapoda</taxon>
        <taxon>Insecta</taxon>
        <taxon>Pterygota</taxon>
        <taxon>Neoptera</taxon>
        <taxon>Endopterygota</taxon>
        <taxon>Coleoptera</taxon>
        <taxon>Polyphaga</taxon>
        <taxon>Cucujiformia</taxon>
        <taxon>Nitidulidae</taxon>
        <taxon>Meligethinae</taxon>
        <taxon>Brassicogethes</taxon>
    </lineage>
</organism>
<feature type="domain" description="DUF4806" evidence="1">
    <location>
        <begin position="68"/>
        <end position="153"/>
    </location>
</feature>
<proteinExistence type="predicted"/>
<keyword evidence="3" id="KW-1185">Reference proteome</keyword>
<gene>
    <name evidence="2" type="ORF">MELIAE_LOCUS12044</name>
</gene>
<dbReference type="OrthoDB" id="6775595at2759"/>
<evidence type="ECO:0000259" key="1">
    <source>
        <dbReference type="Pfam" id="PF16064"/>
    </source>
</evidence>
<name>A0A9P0FNR1_BRAAE</name>
<dbReference type="Pfam" id="PF16064">
    <property type="entry name" value="DUF4806"/>
    <property type="match status" value="1"/>
</dbReference>
<dbReference type="Proteomes" id="UP001154078">
    <property type="component" value="Chromosome 8"/>
</dbReference>
<evidence type="ECO:0000313" key="2">
    <source>
        <dbReference type="EMBL" id="CAH0563051.1"/>
    </source>
</evidence>
<dbReference type="EMBL" id="OV121139">
    <property type="protein sequence ID" value="CAH0563051.1"/>
    <property type="molecule type" value="Genomic_DNA"/>
</dbReference>
<accession>A0A9P0FNR1</accession>